<gene>
    <name evidence="2" type="ORF">LX83_004820</name>
</gene>
<name>A0AAE3KH49_9PSEU</name>
<feature type="compositionally biased region" description="Low complexity" evidence="1">
    <location>
        <begin position="19"/>
        <end position="33"/>
    </location>
</feature>
<dbReference type="CDD" id="cd12954">
    <property type="entry name" value="MMP_TTHA0227_like_1"/>
    <property type="match status" value="1"/>
</dbReference>
<evidence type="ECO:0000313" key="3">
    <source>
        <dbReference type="Proteomes" id="UP001206128"/>
    </source>
</evidence>
<keyword evidence="3" id="KW-1185">Reference proteome</keyword>
<keyword evidence="2" id="KW-0378">Hydrolase</keyword>
<dbReference type="InterPro" id="IPR038555">
    <property type="entry name" value="Zincin_1_sf"/>
</dbReference>
<dbReference type="Pfam" id="PF06262">
    <property type="entry name" value="Zincin_1"/>
    <property type="match status" value="1"/>
</dbReference>
<keyword evidence="2" id="KW-0482">Metalloprotease</keyword>
<feature type="compositionally biased region" description="Basic residues" evidence="1">
    <location>
        <begin position="45"/>
        <end position="54"/>
    </location>
</feature>
<proteinExistence type="predicted"/>
<organism evidence="2 3">
    <name type="scientific">Goodfellowiella coeruleoviolacea</name>
    <dbReference type="NCBI Taxonomy" id="334858"/>
    <lineage>
        <taxon>Bacteria</taxon>
        <taxon>Bacillati</taxon>
        <taxon>Actinomycetota</taxon>
        <taxon>Actinomycetes</taxon>
        <taxon>Pseudonocardiales</taxon>
        <taxon>Pseudonocardiaceae</taxon>
        <taxon>Goodfellowiella</taxon>
    </lineage>
</organism>
<protein>
    <submittedName>
        <fullName evidence="2">Zn-dependent protease, minimal metalloprotease (MMP)-like domain</fullName>
    </submittedName>
</protein>
<evidence type="ECO:0000313" key="2">
    <source>
        <dbReference type="EMBL" id="MCP2167946.1"/>
    </source>
</evidence>
<evidence type="ECO:0000256" key="1">
    <source>
        <dbReference type="SAM" id="MobiDB-lite"/>
    </source>
</evidence>
<dbReference type="EMBL" id="JAMTCK010000012">
    <property type="protein sequence ID" value="MCP2167946.1"/>
    <property type="molecule type" value="Genomic_DNA"/>
</dbReference>
<dbReference type="GO" id="GO:0008237">
    <property type="term" value="F:metallopeptidase activity"/>
    <property type="evidence" value="ECO:0007669"/>
    <property type="project" value="UniProtKB-KW"/>
</dbReference>
<feature type="region of interest" description="Disordered" evidence="1">
    <location>
        <begin position="92"/>
        <end position="117"/>
    </location>
</feature>
<feature type="compositionally biased region" description="Basic residues" evidence="1">
    <location>
        <begin position="96"/>
        <end position="110"/>
    </location>
</feature>
<dbReference type="SUPFAM" id="SSF55486">
    <property type="entry name" value="Metalloproteases ('zincins'), catalytic domain"/>
    <property type="match status" value="1"/>
</dbReference>
<feature type="region of interest" description="Disordered" evidence="1">
    <location>
        <begin position="19"/>
        <end position="55"/>
    </location>
</feature>
<keyword evidence="2" id="KW-0645">Protease</keyword>
<reference evidence="2" key="1">
    <citation type="submission" date="2022-06" db="EMBL/GenBank/DDBJ databases">
        <title>Genomic Encyclopedia of Archaeal and Bacterial Type Strains, Phase II (KMG-II): from individual species to whole genera.</title>
        <authorList>
            <person name="Goeker M."/>
        </authorList>
    </citation>
    <scope>NUCLEOTIDE SEQUENCE</scope>
    <source>
        <strain evidence="2">DSM 43935</strain>
    </source>
</reference>
<accession>A0AAE3KH49</accession>
<dbReference type="GO" id="GO:0006508">
    <property type="term" value="P:proteolysis"/>
    <property type="evidence" value="ECO:0007669"/>
    <property type="project" value="UniProtKB-KW"/>
</dbReference>
<dbReference type="Gene3D" id="3.30.2010.20">
    <property type="match status" value="1"/>
</dbReference>
<dbReference type="Proteomes" id="UP001206128">
    <property type="component" value="Unassembled WGS sequence"/>
</dbReference>
<dbReference type="InterPro" id="IPR010428">
    <property type="entry name" value="Zincin_1"/>
</dbReference>
<comment type="caution">
    <text evidence="2">The sequence shown here is derived from an EMBL/GenBank/DDBJ whole genome shotgun (WGS) entry which is preliminary data.</text>
</comment>
<dbReference type="AlphaFoldDB" id="A0AAE3KH49"/>
<sequence>MILRRVLLALRETASPNTVGDTVVGPVPTGGRTARVARADPERPRNRRNRPARRHWTDTERNRLVAAGCRGGSGLSGVEPARPAAYAQRVVMARSSRQRHRRTRDRHGRGLRGPLYPATLPAARSRAERFDALVLEALEPIEGRWRTELTQLDVAVDDVPDVRLSPDTVSSWDDGVVEDGNIPLARLVPAGVDRHGLPTRARIVLYRRPLEVRAKDGADLADLVHDVLVEQVANYLGLDPEIIDGS</sequence>